<organism evidence="8">
    <name type="scientific">Micromonas pusilla (strain CCMP1545)</name>
    <name type="common">Picoplanktonic green alga</name>
    <dbReference type="NCBI Taxonomy" id="564608"/>
    <lineage>
        <taxon>Eukaryota</taxon>
        <taxon>Viridiplantae</taxon>
        <taxon>Chlorophyta</taxon>
        <taxon>Mamiellophyceae</taxon>
        <taxon>Mamiellales</taxon>
        <taxon>Mamiellaceae</taxon>
        <taxon>Micromonas</taxon>
    </lineage>
</organism>
<evidence type="ECO:0000256" key="4">
    <source>
        <dbReference type="SAM" id="MobiDB-lite"/>
    </source>
</evidence>
<dbReference type="OMA" id="KLETHVW"/>
<feature type="region of interest" description="Disordered" evidence="4">
    <location>
        <begin position="83"/>
        <end position="115"/>
    </location>
</feature>
<dbReference type="GO" id="GO:0000172">
    <property type="term" value="C:ribonuclease MRP complex"/>
    <property type="evidence" value="ECO:0007669"/>
    <property type="project" value="InterPro"/>
</dbReference>
<feature type="region of interest" description="Disordered" evidence="4">
    <location>
        <begin position="792"/>
        <end position="813"/>
    </location>
</feature>
<dbReference type="Pfam" id="PF08170">
    <property type="entry name" value="POPLD"/>
    <property type="match status" value="1"/>
</dbReference>
<reference evidence="7 8" key="1">
    <citation type="journal article" date="2009" name="Science">
        <title>Green evolution and dynamic adaptations revealed by genomes of the marine picoeukaryotes Micromonas.</title>
        <authorList>
            <person name="Worden A.Z."/>
            <person name="Lee J.H."/>
            <person name="Mock T."/>
            <person name="Rouze P."/>
            <person name="Simmons M.P."/>
            <person name="Aerts A.L."/>
            <person name="Allen A.E."/>
            <person name="Cuvelier M.L."/>
            <person name="Derelle E."/>
            <person name="Everett M.V."/>
            <person name="Foulon E."/>
            <person name="Grimwood J."/>
            <person name="Gundlach H."/>
            <person name="Henrissat B."/>
            <person name="Napoli C."/>
            <person name="McDonald S.M."/>
            <person name="Parker M.S."/>
            <person name="Rombauts S."/>
            <person name="Salamov A."/>
            <person name="Von Dassow P."/>
            <person name="Badger J.H."/>
            <person name="Coutinho P.M."/>
            <person name="Demir E."/>
            <person name="Dubchak I."/>
            <person name="Gentemann C."/>
            <person name="Eikrem W."/>
            <person name="Gready J.E."/>
            <person name="John U."/>
            <person name="Lanier W."/>
            <person name="Lindquist E.A."/>
            <person name="Lucas S."/>
            <person name="Mayer K.F."/>
            <person name="Moreau H."/>
            <person name="Not F."/>
            <person name="Otillar R."/>
            <person name="Panaud O."/>
            <person name="Pangilinan J."/>
            <person name="Paulsen I."/>
            <person name="Piegu B."/>
            <person name="Poliakov A."/>
            <person name="Robbens S."/>
            <person name="Schmutz J."/>
            <person name="Toulza E."/>
            <person name="Wyss T."/>
            <person name="Zelensky A."/>
            <person name="Zhou K."/>
            <person name="Armbrust E.V."/>
            <person name="Bhattacharya D."/>
            <person name="Goodenough U.W."/>
            <person name="Van de Peer Y."/>
            <person name="Grigoriev I.V."/>
        </authorList>
    </citation>
    <scope>NUCLEOTIDE SEQUENCE [LARGE SCALE GENOMIC DNA]</scope>
    <source>
        <strain evidence="7 8">CCMP1545</strain>
    </source>
</reference>
<feature type="compositionally biased region" description="Basic and acidic residues" evidence="4">
    <location>
        <begin position="84"/>
        <end position="93"/>
    </location>
</feature>
<dbReference type="KEGG" id="mpp:MICPUCDRAFT_52195"/>
<accession>C1N3J3</accession>
<dbReference type="PANTHER" id="PTHR22731">
    <property type="entry name" value="RIBONUCLEASES P/MRP PROTEIN SUBUNIT POP1"/>
    <property type="match status" value="1"/>
</dbReference>
<evidence type="ECO:0000256" key="3">
    <source>
        <dbReference type="ARBA" id="ARBA00023242"/>
    </source>
</evidence>
<evidence type="ECO:0000256" key="1">
    <source>
        <dbReference type="ARBA" id="ARBA00004123"/>
    </source>
</evidence>
<evidence type="ECO:0000256" key="2">
    <source>
        <dbReference type="ARBA" id="ARBA00022694"/>
    </source>
</evidence>
<dbReference type="PANTHER" id="PTHR22731:SF3">
    <property type="entry name" value="RIBONUCLEASES P_MRP PROTEIN SUBUNIT POP1"/>
    <property type="match status" value="1"/>
</dbReference>
<dbReference type="GeneID" id="9688065"/>
<evidence type="ECO:0000259" key="6">
    <source>
        <dbReference type="Pfam" id="PF08170"/>
    </source>
</evidence>
<evidence type="ECO:0000313" key="8">
    <source>
        <dbReference type="Proteomes" id="UP000001876"/>
    </source>
</evidence>
<dbReference type="EMBL" id="GG663746">
    <property type="protein sequence ID" value="EEH53444.1"/>
    <property type="molecule type" value="Genomic_DNA"/>
</dbReference>
<feature type="compositionally biased region" description="Basic residues" evidence="4">
    <location>
        <begin position="94"/>
        <end position="103"/>
    </location>
</feature>
<feature type="compositionally biased region" description="Acidic residues" evidence="4">
    <location>
        <begin position="194"/>
        <end position="206"/>
    </location>
</feature>
<dbReference type="AlphaFoldDB" id="C1N3J3"/>
<dbReference type="InterPro" id="IPR009723">
    <property type="entry name" value="Pop1_N"/>
</dbReference>
<dbReference type="Proteomes" id="UP000001876">
    <property type="component" value="Unassembled WGS sequence"/>
</dbReference>
<dbReference type="RefSeq" id="XP_003062625.1">
    <property type="nucleotide sequence ID" value="XM_003062579.1"/>
</dbReference>
<feature type="region of interest" description="Disordered" evidence="4">
    <location>
        <begin position="458"/>
        <end position="484"/>
    </location>
</feature>
<dbReference type="InterPro" id="IPR012590">
    <property type="entry name" value="POPLD_dom"/>
</dbReference>
<dbReference type="STRING" id="564608.C1N3J3"/>
<proteinExistence type="predicted"/>
<gene>
    <name evidence="7" type="ORF">MICPUCDRAFT_52195</name>
</gene>
<dbReference type="GO" id="GO:0001682">
    <property type="term" value="P:tRNA 5'-leader removal"/>
    <property type="evidence" value="ECO:0007669"/>
    <property type="project" value="InterPro"/>
</dbReference>
<feature type="domain" description="POPLD" evidence="6">
    <location>
        <begin position="575"/>
        <end position="651"/>
    </location>
</feature>
<keyword evidence="2" id="KW-0819">tRNA processing</keyword>
<keyword evidence="8" id="KW-1185">Reference proteome</keyword>
<keyword evidence="3" id="KW-0539">Nucleus</keyword>
<sequence>MAVLVDALQTRAGGTLGAASLPRHLRRRATSHNPYARVTKHRPNLKRRKTIEDSGESVDAAAARPSPFLSSLSLSLSLSLARATNERTNERRTSARARARARSPMRTQQRTQPNREFTRWRHAYPRSDIRTLRPEATARSGATRAPFAACWSRGGVKLRSGAVARWCRAARRRPERLRARWDADAARAEAAKIEDDEDDEDDDDDESHAAVMHVDDVCDVGGDRAAIAAPPRKLETHVWHAKRFEMRRHEAHGYALAWGRRGKGRGWRSTMRFASERCVAHDASYHSTLVLRGTETDIMKTLRDVAEGGDAKAVGSVAARRGDVAADVTLARRDGRRKGNARVIAPAMALWEPTDATDTDTDAAAAALLRRELTLWVHPGAAEEARDALATAASDRGVDVEATRVRGGCRVELVGETAAAVLASVLDEDEGGVTRGGGQTAAAWLRDARGAPRGVLRAATRGDPREAAWAAKKKSGDDGGEDAASIVGRGVARGDDDVRAAGLAAGGGAGARSTRSTPPPPATAQALASRRARIRADRVAGRARASSPAASPSPSCPVLIVRRASHPRLPIARRGFTIIAPSGWALPLWLALVHLGARAAGQREWGWLASAAGAATFPDDFPDAAAGATAIESARASMDARAAKTPRGKRGAASASALGALEVVKRGGARVARTKKAVAAAAAAAGTTTTYVRALVRCPWGGRPVPGAPVLMPRQEEIETWSPLARRARERRGKGERRGRLSSAVDADVDADVDVDVDARVVIGVVTSASSSAASLGVASALVDARALARATRGGGDRDDAGGSKPGRGGGGGRDRFVALLVPGARPAAIVPAVASVALDASDVDAVWW</sequence>
<feature type="domain" description="Pop1 N-terminal" evidence="5">
    <location>
        <begin position="234"/>
        <end position="293"/>
    </location>
</feature>
<dbReference type="Pfam" id="PF06978">
    <property type="entry name" value="POP1_N"/>
    <property type="match status" value="1"/>
</dbReference>
<comment type="subcellular location">
    <subcellularLocation>
        <location evidence="1">Nucleus</location>
    </subcellularLocation>
</comment>
<dbReference type="eggNOG" id="KOG3322">
    <property type="taxonomic scope" value="Eukaryota"/>
</dbReference>
<feature type="region of interest" description="Disordered" evidence="4">
    <location>
        <begin position="503"/>
        <end position="531"/>
    </location>
</feature>
<evidence type="ECO:0000313" key="7">
    <source>
        <dbReference type="EMBL" id="EEH53444.1"/>
    </source>
</evidence>
<protein>
    <submittedName>
        <fullName evidence="7">Predicted protein</fullName>
    </submittedName>
</protein>
<dbReference type="InterPro" id="IPR039182">
    <property type="entry name" value="Pop1"/>
</dbReference>
<feature type="region of interest" description="Disordered" evidence="4">
    <location>
        <begin position="188"/>
        <end position="207"/>
    </location>
</feature>
<feature type="compositionally biased region" description="Polar residues" evidence="4">
    <location>
        <begin position="105"/>
        <end position="115"/>
    </location>
</feature>
<name>C1N3J3_MICPC</name>
<evidence type="ECO:0000259" key="5">
    <source>
        <dbReference type="Pfam" id="PF06978"/>
    </source>
</evidence>
<dbReference type="GO" id="GO:0005655">
    <property type="term" value="C:nucleolar ribonuclease P complex"/>
    <property type="evidence" value="ECO:0007669"/>
    <property type="project" value="InterPro"/>
</dbReference>
<dbReference type="OrthoDB" id="442863at2759"/>